<organism evidence="1 2">
    <name type="scientific">Ancylostoma duodenale</name>
    <dbReference type="NCBI Taxonomy" id="51022"/>
    <lineage>
        <taxon>Eukaryota</taxon>
        <taxon>Metazoa</taxon>
        <taxon>Ecdysozoa</taxon>
        <taxon>Nematoda</taxon>
        <taxon>Chromadorea</taxon>
        <taxon>Rhabditida</taxon>
        <taxon>Rhabditina</taxon>
        <taxon>Rhabditomorpha</taxon>
        <taxon>Strongyloidea</taxon>
        <taxon>Ancylostomatidae</taxon>
        <taxon>Ancylostomatinae</taxon>
        <taxon>Ancylostoma</taxon>
    </lineage>
</organism>
<sequence length="85" mass="9202">MKDTLQDHHTLAMLVQRVQHAYKVHTAKWERAAAGSPTSLLKNSAGKSSCRKNLDAPSMLSATLLGQAPPVSLALADAHRLCKQQ</sequence>
<accession>A0A0C2G1L9</accession>
<dbReference type="Proteomes" id="UP000054047">
    <property type="component" value="Unassembled WGS sequence"/>
</dbReference>
<reference evidence="1 2" key="1">
    <citation type="submission" date="2013-12" db="EMBL/GenBank/DDBJ databases">
        <title>Draft genome of the parsitic nematode Ancylostoma duodenale.</title>
        <authorList>
            <person name="Mitreva M."/>
        </authorList>
    </citation>
    <scope>NUCLEOTIDE SEQUENCE [LARGE SCALE GENOMIC DNA]</scope>
    <source>
        <strain evidence="1 2">Zhejiang</strain>
    </source>
</reference>
<keyword evidence="2" id="KW-1185">Reference proteome</keyword>
<gene>
    <name evidence="1" type="ORF">ANCDUO_15032</name>
</gene>
<evidence type="ECO:0000313" key="1">
    <source>
        <dbReference type="EMBL" id="KIH54820.1"/>
    </source>
</evidence>
<evidence type="ECO:0000313" key="2">
    <source>
        <dbReference type="Proteomes" id="UP000054047"/>
    </source>
</evidence>
<name>A0A0C2G1L9_9BILA</name>
<dbReference type="AlphaFoldDB" id="A0A0C2G1L9"/>
<dbReference type="EMBL" id="KN738419">
    <property type="protein sequence ID" value="KIH54820.1"/>
    <property type="molecule type" value="Genomic_DNA"/>
</dbReference>
<proteinExistence type="predicted"/>
<protein>
    <submittedName>
        <fullName evidence="1">Uncharacterized protein</fullName>
    </submittedName>
</protein>